<dbReference type="OrthoDB" id="4513447at2759"/>
<evidence type="ECO:0000313" key="2">
    <source>
        <dbReference type="Proteomes" id="UP000256690"/>
    </source>
</evidence>
<protein>
    <recommendedName>
        <fullName evidence="3">F-box domain-containing protein</fullName>
    </recommendedName>
</protein>
<proteinExistence type="predicted"/>
<comment type="caution">
    <text evidence="1">The sequence shown here is derived from an EMBL/GenBank/DDBJ whole genome shotgun (WGS) entry which is preliminary data.</text>
</comment>
<dbReference type="EMBL" id="PVWQ01000001">
    <property type="protein sequence ID" value="RDW92750.1"/>
    <property type="molecule type" value="Genomic_DNA"/>
</dbReference>
<dbReference type="InterPro" id="IPR011047">
    <property type="entry name" value="Quinoprotein_ADH-like_sf"/>
</dbReference>
<dbReference type="Proteomes" id="UP000256690">
    <property type="component" value="Unassembled WGS sequence"/>
</dbReference>
<keyword evidence="2" id="KW-1185">Reference proteome</keyword>
<dbReference type="SUPFAM" id="SSF50998">
    <property type="entry name" value="Quinoprotein alcohol dehydrogenase-like"/>
    <property type="match status" value="1"/>
</dbReference>
<dbReference type="GeneID" id="38110442"/>
<dbReference type="AlphaFoldDB" id="A0A3D8T2I8"/>
<evidence type="ECO:0000313" key="1">
    <source>
        <dbReference type="EMBL" id="RDW92750.1"/>
    </source>
</evidence>
<accession>A0A3D8T2I8</accession>
<evidence type="ECO:0008006" key="3">
    <source>
        <dbReference type="Google" id="ProtNLM"/>
    </source>
</evidence>
<gene>
    <name evidence="1" type="ORF">DSM5745_00072</name>
</gene>
<name>A0A3D8T2I8_9EURO</name>
<reference evidence="1 2" key="1">
    <citation type="journal article" date="2018" name="IMA Fungus">
        <title>IMA Genome-F 9: Draft genome sequence of Annulohypoxylon stygium, Aspergillus mulundensis, Berkeleyomyces basicola (syn. Thielaviopsis basicola), Ceratocystis smalleyi, two Cercospora beticola strains, Coleophoma cylindrospora, Fusarium fracticaudum, Phialophora cf. hyalina, and Morchella septimelata.</title>
        <authorList>
            <person name="Wingfield B.D."/>
            <person name="Bills G.F."/>
            <person name="Dong Y."/>
            <person name="Huang W."/>
            <person name="Nel W.J."/>
            <person name="Swalarsk-Parry B.S."/>
            <person name="Vaghefi N."/>
            <person name="Wilken P.M."/>
            <person name="An Z."/>
            <person name="de Beer Z.W."/>
            <person name="De Vos L."/>
            <person name="Chen L."/>
            <person name="Duong T.A."/>
            <person name="Gao Y."/>
            <person name="Hammerbacher A."/>
            <person name="Kikkert J.R."/>
            <person name="Li Y."/>
            <person name="Li H."/>
            <person name="Li K."/>
            <person name="Li Q."/>
            <person name="Liu X."/>
            <person name="Ma X."/>
            <person name="Naidoo K."/>
            <person name="Pethybridge S.J."/>
            <person name="Sun J."/>
            <person name="Steenkamp E.T."/>
            <person name="van der Nest M.A."/>
            <person name="van Wyk S."/>
            <person name="Wingfield M.J."/>
            <person name="Xiong C."/>
            <person name="Yue Q."/>
            <person name="Zhang X."/>
        </authorList>
    </citation>
    <scope>NUCLEOTIDE SEQUENCE [LARGE SCALE GENOMIC DNA]</scope>
    <source>
        <strain evidence="1 2">DSM 5745</strain>
    </source>
</reference>
<dbReference type="RefSeq" id="XP_026607933.1">
    <property type="nucleotide sequence ID" value="XM_026742088.1"/>
</dbReference>
<sequence length="502" mass="56245">MAPSKKADPLRALNYDCSNLVLDDLSIHDLANIQSVDTEWKARVQEFAGKRGLQKFFPDAWKELANAANGDSVDAQEGYKLFEKYAADHVTDEWFMSGKVMDVDDYTDCDMEEKPTVAGEYIAWKAKCTVRGEEQDGIRWTRVWDKVGGARGPIMDLKISSDVASSVFHLSMHEAGFLLLLSQGPADSGPYREHIFDLSSGVGNELWSRTFVDSDDPLGTMDDFHRSVVYPMAMGWERVYHYSPSLNDIEAYDLRTGRLLYSVPSFSEGRQPLAGRVRVWRLGGREVLVGFGRDWLSPGPKMSIHFIDAQTGRCLQTLKFDHPEPTLPYCVYIKPSYQRGELQFAVIGYGTLTELTALIFRYDRATSMFVLKDSHRLNLRSRAYPGPPRSLDYDPFRGFLIEDCGDSAAVVPVQRGPGGEALIEPQPTRSTVWRDKSLPKSFGGMRRPLGPNEATIAKTRLYLYLTRPGSPPEVHLAVMHFGEPDSAPVPLADCLHCPDEAS</sequence>
<organism evidence="1 2">
    <name type="scientific">Aspergillus mulundensis</name>
    <dbReference type="NCBI Taxonomy" id="1810919"/>
    <lineage>
        <taxon>Eukaryota</taxon>
        <taxon>Fungi</taxon>
        <taxon>Dikarya</taxon>
        <taxon>Ascomycota</taxon>
        <taxon>Pezizomycotina</taxon>
        <taxon>Eurotiomycetes</taxon>
        <taxon>Eurotiomycetidae</taxon>
        <taxon>Eurotiales</taxon>
        <taxon>Aspergillaceae</taxon>
        <taxon>Aspergillus</taxon>
        <taxon>Aspergillus subgen. Nidulantes</taxon>
    </lineage>
</organism>